<dbReference type="EMBL" id="OZ037949">
    <property type="protein sequence ID" value="CAL1710776.1"/>
    <property type="molecule type" value="Genomic_DNA"/>
</dbReference>
<gene>
    <name evidence="2" type="ORF">GFSPODELE1_LOCUS7996</name>
</gene>
<evidence type="ECO:0000313" key="2">
    <source>
        <dbReference type="EMBL" id="CAL1710776.1"/>
    </source>
</evidence>
<feature type="compositionally biased region" description="Polar residues" evidence="1">
    <location>
        <begin position="52"/>
        <end position="66"/>
    </location>
</feature>
<reference evidence="3" key="1">
    <citation type="submission" date="2024-04" db="EMBL/GenBank/DDBJ databases">
        <authorList>
            <person name="Shaw F."/>
            <person name="Minotto A."/>
        </authorList>
    </citation>
    <scope>NUCLEOTIDE SEQUENCE [LARGE SCALE GENOMIC DNA]</scope>
</reference>
<keyword evidence="3" id="KW-1185">Reference proteome</keyword>
<accession>A0ABP1DSJ5</accession>
<feature type="compositionally biased region" description="Basic residues" evidence="1">
    <location>
        <begin position="39"/>
        <end position="50"/>
    </location>
</feature>
<evidence type="ECO:0008006" key="4">
    <source>
        <dbReference type="Google" id="ProtNLM"/>
    </source>
</evidence>
<name>A0ABP1DSJ5_9APHY</name>
<dbReference type="Proteomes" id="UP001497453">
    <property type="component" value="Chromosome 6"/>
</dbReference>
<feature type="region of interest" description="Disordered" evidence="1">
    <location>
        <begin position="39"/>
        <end position="66"/>
    </location>
</feature>
<protein>
    <recommendedName>
        <fullName evidence="4">BED-type domain-containing protein</fullName>
    </recommendedName>
</protein>
<proteinExistence type="predicted"/>
<evidence type="ECO:0000256" key="1">
    <source>
        <dbReference type="SAM" id="MobiDB-lite"/>
    </source>
</evidence>
<organism evidence="2 3">
    <name type="scientific">Somion occarium</name>
    <dbReference type="NCBI Taxonomy" id="3059160"/>
    <lineage>
        <taxon>Eukaryota</taxon>
        <taxon>Fungi</taxon>
        <taxon>Dikarya</taxon>
        <taxon>Basidiomycota</taxon>
        <taxon>Agaricomycotina</taxon>
        <taxon>Agaricomycetes</taxon>
        <taxon>Polyporales</taxon>
        <taxon>Cerrenaceae</taxon>
        <taxon>Somion</taxon>
    </lineage>
</organism>
<sequence>MTLGELVEDLSKRYHDHFPTESRRKSDTLVRCTTCRKRIPSRKMGKHILSKHPQQNENPAPSSQSQ</sequence>
<evidence type="ECO:0000313" key="3">
    <source>
        <dbReference type="Proteomes" id="UP001497453"/>
    </source>
</evidence>